<dbReference type="Gene3D" id="1.10.357.40">
    <property type="entry name" value="YbiA-like"/>
    <property type="match status" value="1"/>
</dbReference>
<dbReference type="InterPro" id="IPR012816">
    <property type="entry name" value="NADAR"/>
</dbReference>
<dbReference type="Proteomes" id="UP000663844">
    <property type="component" value="Unassembled WGS sequence"/>
</dbReference>
<sequence>MSDTSIYFYRRNEPFGEFSNFYISPIELDGYTWPTSEHYFQAQKYISNETHFQNILQLATPREA</sequence>
<evidence type="ECO:0000313" key="2">
    <source>
        <dbReference type="EMBL" id="CAF4184800.1"/>
    </source>
</evidence>
<organism evidence="2 3">
    <name type="scientific">Adineta steineri</name>
    <dbReference type="NCBI Taxonomy" id="433720"/>
    <lineage>
        <taxon>Eukaryota</taxon>
        <taxon>Metazoa</taxon>
        <taxon>Spiralia</taxon>
        <taxon>Gnathifera</taxon>
        <taxon>Rotifera</taxon>
        <taxon>Eurotatoria</taxon>
        <taxon>Bdelloidea</taxon>
        <taxon>Adinetida</taxon>
        <taxon>Adinetidae</taxon>
        <taxon>Adineta</taxon>
    </lineage>
</organism>
<gene>
    <name evidence="2" type="ORF">OXD698_LOCUS39942</name>
</gene>
<name>A0A820A8T2_9BILA</name>
<dbReference type="CDD" id="cd15457">
    <property type="entry name" value="NADAR"/>
    <property type="match status" value="1"/>
</dbReference>
<dbReference type="AlphaFoldDB" id="A0A820A8T2"/>
<comment type="caution">
    <text evidence="2">The sequence shown here is derived from an EMBL/GenBank/DDBJ whole genome shotgun (WGS) entry which is preliminary data.</text>
</comment>
<dbReference type="EMBL" id="CAJOAZ010008453">
    <property type="protein sequence ID" value="CAF4184800.1"/>
    <property type="molecule type" value="Genomic_DNA"/>
</dbReference>
<dbReference type="Pfam" id="PF08719">
    <property type="entry name" value="NADAR"/>
    <property type="match status" value="1"/>
</dbReference>
<dbReference type="SUPFAM" id="SSF143990">
    <property type="entry name" value="YbiA-like"/>
    <property type="match status" value="1"/>
</dbReference>
<reference evidence="2" key="1">
    <citation type="submission" date="2021-02" db="EMBL/GenBank/DDBJ databases">
        <authorList>
            <person name="Nowell W R."/>
        </authorList>
    </citation>
    <scope>NUCLEOTIDE SEQUENCE</scope>
</reference>
<protein>
    <recommendedName>
        <fullName evidence="1">NADAR domain-containing protein</fullName>
    </recommendedName>
</protein>
<feature type="domain" description="NADAR" evidence="1">
    <location>
        <begin position="7"/>
        <end position="64"/>
    </location>
</feature>
<accession>A0A820A8T2</accession>
<dbReference type="InterPro" id="IPR037238">
    <property type="entry name" value="YbiA-like_sf"/>
</dbReference>
<evidence type="ECO:0000313" key="3">
    <source>
        <dbReference type="Proteomes" id="UP000663844"/>
    </source>
</evidence>
<evidence type="ECO:0000259" key="1">
    <source>
        <dbReference type="Pfam" id="PF08719"/>
    </source>
</evidence>
<proteinExistence type="predicted"/>
<feature type="non-terminal residue" evidence="2">
    <location>
        <position position="64"/>
    </location>
</feature>